<dbReference type="Ensembl" id="ENSRNOT00000077976.3">
    <property type="protein sequence ID" value="ENSRNOP00000073516.1"/>
    <property type="gene ID" value="ENSRNOG00000053843.3"/>
</dbReference>
<evidence type="ECO:0000256" key="10">
    <source>
        <dbReference type="PROSITE-ProRule" id="PRU00042"/>
    </source>
</evidence>
<feature type="region of interest" description="Disordered" evidence="12">
    <location>
        <begin position="265"/>
        <end position="301"/>
    </location>
</feature>
<evidence type="ECO:0000313" key="16">
    <source>
        <dbReference type="RGD" id="7498642"/>
    </source>
</evidence>
<keyword evidence="1" id="KW-0479">Metal-binding</keyword>
<dbReference type="Pfam" id="PF00046">
    <property type="entry name" value="Homeodomain"/>
    <property type="match status" value="1"/>
</dbReference>
<evidence type="ECO:0000256" key="7">
    <source>
        <dbReference type="ARBA" id="ARBA00023155"/>
    </source>
</evidence>
<keyword evidence="6 11" id="KW-0238">DNA-binding</keyword>
<dbReference type="PANTHER" id="PTHR15740">
    <property type="entry name" value="NEUROPROTECTIVE PEPTIDE-CONTAINING PROTEIN"/>
    <property type="match status" value="1"/>
</dbReference>
<dbReference type="SMART" id="SM00389">
    <property type="entry name" value="HOX"/>
    <property type="match status" value="1"/>
</dbReference>
<dbReference type="RGD" id="7498642">
    <property type="gene designation" value="Adnp2l1"/>
</dbReference>
<accession>A0A0G2K5Q5</accession>
<dbReference type="GeneTree" id="ENSGT00530000063631"/>
<dbReference type="RefSeq" id="XP_038936429.1">
    <property type="nucleotide sequence ID" value="XM_039080501.2"/>
</dbReference>
<dbReference type="SMART" id="SM00355">
    <property type="entry name" value="ZnF_C2H2"/>
    <property type="match status" value="6"/>
</dbReference>
<proteinExistence type="evidence at protein level"/>
<dbReference type="InterPro" id="IPR045762">
    <property type="entry name" value="ADNP_Znf"/>
</dbReference>
<evidence type="ECO:0000256" key="8">
    <source>
        <dbReference type="ARBA" id="ARBA00023163"/>
    </source>
</evidence>
<evidence type="ECO:0000256" key="3">
    <source>
        <dbReference type="ARBA" id="ARBA00022771"/>
    </source>
</evidence>
<gene>
    <name evidence="16" type="primary">Adnp2l1</name>
    <name evidence="14" type="synonym">AABR07056503.1</name>
    <name evidence="16" type="synonym">LOC102550284</name>
</gene>
<dbReference type="PROSITE" id="PS00028">
    <property type="entry name" value="ZINC_FINGER_C2H2_1"/>
    <property type="match status" value="1"/>
</dbReference>
<dbReference type="GlyGen" id="A0A0G2K5Q5">
    <property type="glycosylation" value="1 site"/>
</dbReference>
<dbReference type="InterPro" id="IPR001356">
    <property type="entry name" value="HD"/>
</dbReference>
<keyword evidence="5" id="KW-0805">Transcription regulation</keyword>
<sequence length="1148" mass="126318">MFQVPVENLDQIRSMRPWVKSVLLNIGLAGCKELLKDLKGFGPSDRYFYNTSWPDIASRELVRKKVRYRTKPYCCSLCKYSANVLASLKNHLNHCHEDEVDQELQIQCPDCSFASRPDVVSRHFWLFHEPAGKVHSPKEKVLGNGKSLKGYVKHFTCLKCNFSNTSFCSMKKHVLITHFHSLLNAYIGLQTKEDQQQPKAAILSGVNTLPPERFYCKKCSTTMSSQEELMSHILTSDVHKNLENKLRSVISEHNKRTGLLKQVTIAPKPQSGLSRPPNSSALHTTTSSKPPWPHLTLPQNTPSLSMVQPVTLAQPVTSAHVQPRVGVPGSSWSLTHSLSNTTQSHVAFVSSPLPVSQTSLTLQPSVPSTVIFSGRASPNKPVDVPALPVSRPLGPVNKSVGMSNIPMSQAIQPGILPLTQPMGSTILPLGPLVRSVGPTSRLTRPDTPSSGLSVSNGVLQTTTPGTISVGQVVSLAVLPEGQMTPASVIPAQTAASGVLPTGQAVQSRVLHIGQTVSSQVLPSCQTVSFRVLPTDHLAPSGLLSRKQLVVSDGSVNQGVSSRIPLLGQPITSGVLPAGPPVRPSVLQLTQSVGPSLLPVSQSVRAEVSQNTLFLKSGSGFRKLLPTGTQVNGKPIYMLDPIPITLPIPQGASLTTITPPQGPHKFLSPSVSTQRSSALPSLSSSQGRVSTADQNIFVRVSSPEVRQANQWKICPVCKVFFPSNVYQAHMEVVHRQSEFNSSEKLEPVKLAVCAPFLKWTREKAMRCLSCKCLVSEEELMYHLLTHGLGCLFCPCTFHNIQDLLEHSRIKHLGRKKLSLDYSNRGSQLSLDANGNLLVPHLDFIITLPKEMIGEQEICLAILSGIYSTSLVPLYVKVRSQVKAVPKLSEQELTCPLCLSIFIIADAYVLHLKDRHHIMPVAYTGLSSPIFRCVHCRGVYSGNLTMAAISLHLLYCEYAPKGNSSDQVQSSFVESREQQFVNGKKILDSTCPVKRKWPDGHLGAEDHRRDREDSLHVLKGNAPSGLEEGTNAVPLKRQRNESTSQGLVVNDDLLQILALDPQKYRDCHEKKKQFLKDYFHKKPYPTRKEVELLSLFLKMDKINVALFFGTRRYICLKAIEVHRPSVLLGFNMSELKNVKHRLNFEPQNSV</sequence>
<reference evidence="14" key="2">
    <citation type="submission" date="2024-01" db="EMBL/GenBank/DDBJ databases">
        <title>GRCr8: a new rat reference genome assembly contstructed from accurate long reads and long range scaffolding.</title>
        <authorList>
            <person name="Doris P.A."/>
            <person name="Kalbfleisch T."/>
            <person name="Li K."/>
            <person name="Howe K."/>
            <person name="Wood J."/>
        </authorList>
    </citation>
    <scope>NUCLEOTIDE SEQUENCE [LARGE SCALE GENOMIC DNA]</scope>
    <source>
        <strain evidence="14">Brown Norway</strain>
    </source>
</reference>
<evidence type="ECO:0000256" key="5">
    <source>
        <dbReference type="ARBA" id="ARBA00023015"/>
    </source>
</evidence>
<evidence type="ECO:0000256" key="4">
    <source>
        <dbReference type="ARBA" id="ARBA00022833"/>
    </source>
</evidence>
<dbReference type="CTD" id="102550284"/>
<name>A0A0G2K5Q5_RAT</name>
<feature type="domain" description="C2H2-type" evidence="13">
    <location>
        <begin position="787"/>
        <end position="815"/>
    </location>
</feature>
<protein>
    <submittedName>
        <fullName evidence="14">ADNP homeobox 2 like 1</fullName>
    </submittedName>
</protein>
<dbReference type="GO" id="GO:0003677">
    <property type="term" value="F:DNA binding"/>
    <property type="evidence" value="ECO:0007669"/>
    <property type="project" value="UniProtKB-KW"/>
</dbReference>
<dbReference type="RGD" id="15008225">
    <property type="gene designation" value="AABR07056503.1"/>
</dbReference>
<dbReference type="Gene3D" id="3.30.160.60">
    <property type="entry name" value="Classic Zinc Finger"/>
    <property type="match status" value="1"/>
</dbReference>
<evidence type="ECO:0000256" key="2">
    <source>
        <dbReference type="ARBA" id="ARBA00022737"/>
    </source>
</evidence>
<dbReference type="Pfam" id="PF19627">
    <property type="entry name" value="ADNP_N"/>
    <property type="match status" value="1"/>
</dbReference>
<dbReference type="PANTHER" id="PTHR15740:SF2">
    <property type="entry name" value="ACTIVITY-DEPENDENT NEUROPROTECTOR HOMEOBOX PROTEIN 2"/>
    <property type="match status" value="1"/>
</dbReference>
<evidence type="ECO:0000313" key="15">
    <source>
        <dbReference type="Proteomes" id="UP000002494"/>
    </source>
</evidence>
<evidence type="ECO:0000256" key="1">
    <source>
        <dbReference type="ARBA" id="ARBA00022723"/>
    </source>
</evidence>
<dbReference type="STRING" id="10116.ENSRNOP00000073516"/>
<dbReference type="KEGG" id="rno:102550284"/>
<keyword evidence="3 10" id="KW-0863">Zinc-finger</keyword>
<evidence type="ECO:0000256" key="11">
    <source>
        <dbReference type="RuleBase" id="RU000682"/>
    </source>
</evidence>
<feature type="compositionally biased region" description="Polar residues" evidence="12">
    <location>
        <begin position="271"/>
        <end position="289"/>
    </location>
</feature>
<dbReference type="Bgee" id="ENSRNOG00000053843">
    <property type="expression patterns" value="Expressed in testis and 1 other cell type or tissue"/>
</dbReference>
<evidence type="ECO:0000256" key="6">
    <source>
        <dbReference type="ARBA" id="ARBA00023125"/>
    </source>
</evidence>
<keyword evidence="7 11" id="KW-0371">Homeobox</keyword>
<evidence type="ECO:0000313" key="14">
    <source>
        <dbReference type="Ensembl" id="ENSRNOP00000073516.1"/>
    </source>
</evidence>
<reference evidence="17" key="1">
    <citation type="journal article" date="2006" name="Proc. Natl. Acad. Sci. U.S.A.">
        <title>Quantitative phosphoproteomics of vasopressin-sensitive renal cells: regulation of aquaporin-2 phosphorylation at two sites.</title>
        <authorList>
            <person name="Hoffert J.D."/>
            <person name="Pisitkun T."/>
            <person name="Wang G."/>
            <person name="Shen R.F."/>
            <person name="Knepper M.A."/>
        </authorList>
    </citation>
    <scope>IDENTIFICATION BY MASS SPECTROMETRY [LARGE SCALE ANALYSIS]</scope>
</reference>
<dbReference type="SUPFAM" id="SSF46689">
    <property type="entry name" value="Homeodomain-like"/>
    <property type="match status" value="1"/>
</dbReference>
<reference evidence="14" key="4">
    <citation type="submission" date="2025-09" db="UniProtKB">
        <authorList>
            <consortium name="Ensembl"/>
        </authorList>
    </citation>
    <scope>IDENTIFICATION</scope>
    <source>
        <strain evidence="14">Brown Norway</strain>
    </source>
</reference>
<organism evidence="14 15">
    <name type="scientific">Rattus norvegicus</name>
    <name type="common">Rat</name>
    <dbReference type="NCBI Taxonomy" id="10116"/>
    <lineage>
        <taxon>Eukaryota</taxon>
        <taxon>Metazoa</taxon>
        <taxon>Chordata</taxon>
        <taxon>Craniata</taxon>
        <taxon>Vertebrata</taxon>
        <taxon>Euteleostomi</taxon>
        <taxon>Mammalia</taxon>
        <taxon>Eutheria</taxon>
        <taxon>Euarchontoglires</taxon>
        <taxon>Glires</taxon>
        <taxon>Rodentia</taxon>
        <taxon>Myomorpha</taxon>
        <taxon>Muroidea</taxon>
        <taxon>Muridae</taxon>
        <taxon>Murinae</taxon>
        <taxon>Rattus</taxon>
    </lineage>
</organism>
<keyword evidence="4" id="KW-0862">Zinc</keyword>
<dbReference type="CDD" id="cd00086">
    <property type="entry name" value="homeodomain"/>
    <property type="match status" value="1"/>
</dbReference>
<dbReference type="InParanoid" id="A0A0G2K5Q5"/>
<evidence type="ECO:0000259" key="13">
    <source>
        <dbReference type="PROSITE" id="PS50157"/>
    </source>
</evidence>
<evidence type="ECO:0000256" key="9">
    <source>
        <dbReference type="ARBA" id="ARBA00023242"/>
    </source>
</evidence>
<dbReference type="InterPro" id="IPR009057">
    <property type="entry name" value="Homeodomain-like_sf"/>
</dbReference>
<dbReference type="PROSITE" id="PS50157">
    <property type="entry name" value="ZINC_FINGER_C2H2_2"/>
    <property type="match status" value="1"/>
</dbReference>
<dbReference type="InterPro" id="IPR013087">
    <property type="entry name" value="Znf_C2H2_type"/>
</dbReference>
<keyword evidence="8" id="KW-0804">Transcription</keyword>
<dbReference type="AlphaFoldDB" id="A0A0G2K5Q5"/>
<reference evidence="14" key="3">
    <citation type="submission" date="2025-08" db="UniProtKB">
        <authorList>
            <consortium name="Ensembl"/>
        </authorList>
    </citation>
    <scope>IDENTIFICATION</scope>
    <source>
        <strain evidence="14">Brown Norway</strain>
    </source>
</reference>
<dbReference type="AGR" id="RGD:7498642"/>
<evidence type="ECO:0000256" key="12">
    <source>
        <dbReference type="SAM" id="MobiDB-lite"/>
    </source>
</evidence>
<dbReference type="GO" id="GO:0010468">
    <property type="term" value="P:regulation of gene expression"/>
    <property type="evidence" value="ECO:0000318"/>
    <property type="project" value="GO_Central"/>
</dbReference>
<dbReference type="GO" id="GO:0005634">
    <property type="term" value="C:nucleus"/>
    <property type="evidence" value="ECO:0000318"/>
    <property type="project" value="GO_Central"/>
</dbReference>
<dbReference type="Proteomes" id="UP000002494">
    <property type="component" value="Chromosome 7"/>
</dbReference>
<dbReference type="GO" id="GO:0008270">
    <property type="term" value="F:zinc ion binding"/>
    <property type="evidence" value="ECO:0007669"/>
    <property type="project" value="UniProtKB-KW"/>
</dbReference>
<dbReference type="OMA" id="KECYQMH"/>
<keyword evidence="2" id="KW-0677">Repeat</keyword>
<evidence type="ECO:0007829" key="17">
    <source>
        <dbReference type="PubMed" id="16641100"/>
    </source>
</evidence>
<keyword evidence="9 11" id="KW-0539">Nucleus</keyword>
<feature type="compositionally biased region" description="Low complexity" evidence="12">
    <location>
        <begin position="675"/>
        <end position="684"/>
    </location>
</feature>
<feature type="region of interest" description="Disordered" evidence="12">
    <location>
        <begin position="660"/>
        <end position="685"/>
    </location>
</feature>
<dbReference type="InterPro" id="IPR038861">
    <property type="entry name" value="ADNP/ADNP2"/>
</dbReference>
<dbReference type="GeneID" id="102550284"/>
<keyword evidence="15" id="KW-1185">Reference proteome</keyword>
<comment type="subcellular location">
    <subcellularLocation>
        <location evidence="11">Nucleus</location>
    </subcellularLocation>
</comment>